<protein>
    <recommendedName>
        <fullName evidence="8">Claudin</fullName>
    </recommendedName>
</protein>
<comment type="similarity">
    <text evidence="1 8">Belongs to the claudin family.</text>
</comment>
<evidence type="ECO:0000256" key="3">
    <source>
        <dbReference type="ARBA" id="ARBA00022475"/>
    </source>
</evidence>
<dbReference type="Gene3D" id="1.20.140.150">
    <property type="match status" value="1"/>
</dbReference>
<name>A0A6Q2X2E2_ESOLU</name>
<evidence type="ECO:0000256" key="5">
    <source>
        <dbReference type="ARBA" id="ARBA00022949"/>
    </source>
</evidence>
<evidence type="ECO:0000313" key="9">
    <source>
        <dbReference type="Ensembl" id="ENSELUP00000047510.1"/>
    </source>
</evidence>
<dbReference type="Bgee" id="ENSELUG00000007924">
    <property type="expression patterns" value="Expressed in embryo"/>
</dbReference>
<keyword evidence="2 8" id="KW-0796">Tight junction</keyword>
<sequence>MSQEITEVVALLFSFVSWVMIFLSLNNPCWKESTTDGSVITTSAIYENLWMSCASDSTGIYNCRDFPSLLALPGNIQACRALMITAIVFGTFGILATLVGMKCSKIGGENYILKGKIAGIGGVSFLLQGMCSLISVSWYASNITQEFFNPDYAGTKYEIGNGLYIGWCSATLAICGGSCLVCGPPTSLLYPGWSGITILLQGTVYITVYMHYLLWCNLLISCQLYCAKCFIVFMCN</sequence>
<reference evidence="9" key="2">
    <citation type="submission" date="2020-02" db="EMBL/GenBank/DDBJ databases">
        <title>Esox lucius (northern pike) genome, fEsoLuc1, primary haplotype.</title>
        <authorList>
            <person name="Myers G."/>
            <person name="Karagic N."/>
            <person name="Meyer A."/>
            <person name="Pippel M."/>
            <person name="Reichard M."/>
            <person name="Winkler S."/>
            <person name="Tracey A."/>
            <person name="Sims Y."/>
            <person name="Howe K."/>
            <person name="Rhie A."/>
            <person name="Formenti G."/>
            <person name="Durbin R."/>
            <person name="Fedrigo O."/>
            <person name="Jarvis E.D."/>
        </authorList>
    </citation>
    <scope>NUCLEOTIDE SEQUENCE [LARGE SCALE GENOMIC DNA]</scope>
</reference>
<dbReference type="PANTHER" id="PTHR12002">
    <property type="entry name" value="CLAUDIN"/>
    <property type="match status" value="1"/>
</dbReference>
<feature type="transmembrane region" description="Helical" evidence="8">
    <location>
        <begin position="7"/>
        <end position="25"/>
    </location>
</feature>
<dbReference type="Proteomes" id="UP000265140">
    <property type="component" value="Chromosome 7"/>
</dbReference>
<proteinExistence type="inferred from homology"/>
<dbReference type="AlphaFoldDB" id="A0A6Q2X2E2"/>
<feature type="transmembrane region" description="Helical" evidence="8">
    <location>
        <begin position="81"/>
        <end position="99"/>
    </location>
</feature>
<evidence type="ECO:0000256" key="2">
    <source>
        <dbReference type="ARBA" id="ARBA00022427"/>
    </source>
</evidence>
<dbReference type="FunFam" id="1.20.140.150:FF:000001">
    <property type="entry name" value="Claudin"/>
    <property type="match status" value="1"/>
</dbReference>
<keyword evidence="10" id="KW-1185">Reference proteome</keyword>
<dbReference type="InterPro" id="IPR017974">
    <property type="entry name" value="Claudin_CS"/>
</dbReference>
<keyword evidence="4 8" id="KW-0812">Transmembrane</keyword>
<evidence type="ECO:0000313" key="10">
    <source>
        <dbReference type="Proteomes" id="UP000265140"/>
    </source>
</evidence>
<dbReference type="GO" id="GO:0005198">
    <property type="term" value="F:structural molecule activity"/>
    <property type="evidence" value="ECO:0007669"/>
    <property type="project" value="InterPro"/>
</dbReference>
<reference evidence="10" key="1">
    <citation type="journal article" date="2014" name="PLoS ONE">
        <title>The genome and linkage map of the northern pike (Esox lucius): conserved synteny revealed between the salmonid sister group and the Neoteleostei.</title>
        <authorList>
            <person name="Rondeau E.B."/>
            <person name="Minkley D.R."/>
            <person name="Leong J.S."/>
            <person name="Messmer A.M."/>
            <person name="Jantzen J.R."/>
            <person name="von Schalburg K.R."/>
            <person name="Lemon C."/>
            <person name="Bird N.H."/>
            <person name="Koop B.F."/>
        </authorList>
    </citation>
    <scope>NUCLEOTIDE SEQUENCE</scope>
</reference>
<dbReference type="Ensembl" id="ENSELUT00000059564.2">
    <property type="protein sequence ID" value="ENSELUP00000047510.1"/>
    <property type="gene ID" value="ENSELUG00000007924.3"/>
</dbReference>
<keyword evidence="5 8" id="KW-0965">Cell junction</keyword>
<dbReference type="InterPro" id="IPR006187">
    <property type="entry name" value="Claudin"/>
</dbReference>
<evidence type="ECO:0000256" key="8">
    <source>
        <dbReference type="RuleBase" id="RU060637"/>
    </source>
</evidence>
<feature type="transmembrane region" description="Helical" evidence="8">
    <location>
        <begin position="120"/>
        <end position="141"/>
    </location>
</feature>
<dbReference type="GO" id="GO:0005886">
    <property type="term" value="C:plasma membrane"/>
    <property type="evidence" value="ECO:0007669"/>
    <property type="project" value="UniProtKB-SubCell"/>
</dbReference>
<accession>A0A6Q2X2E2</accession>
<dbReference type="PRINTS" id="PR01077">
    <property type="entry name" value="CLAUDIN"/>
</dbReference>
<dbReference type="GeneTree" id="ENSGT00940000165100"/>
<evidence type="ECO:0000256" key="4">
    <source>
        <dbReference type="ARBA" id="ARBA00022692"/>
    </source>
</evidence>
<keyword evidence="3 8" id="KW-1003">Cell membrane</keyword>
<keyword evidence="6 8" id="KW-1133">Transmembrane helix</keyword>
<feature type="transmembrane region" description="Helical" evidence="8">
    <location>
        <begin position="161"/>
        <end position="181"/>
    </location>
</feature>
<organism evidence="9 10">
    <name type="scientific">Esox lucius</name>
    <name type="common">Northern pike</name>
    <dbReference type="NCBI Taxonomy" id="8010"/>
    <lineage>
        <taxon>Eukaryota</taxon>
        <taxon>Metazoa</taxon>
        <taxon>Chordata</taxon>
        <taxon>Craniata</taxon>
        <taxon>Vertebrata</taxon>
        <taxon>Euteleostomi</taxon>
        <taxon>Actinopterygii</taxon>
        <taxon>Neopterygii</taxon>
        <taxon>Teleostei</taxon>
        <taxon>Protacanthopterygii</taxon>
        <taxon>Esociformes</taxon>
        <taxon>Esocidae</taxon>
        <taxon>Esox</taxon>
    </lineage>
</organism>
<reference evidence="9" key="4">
    <citation type="submission" date="2025-09" db="UniProtKB">
        <authorList>
            <consortium name="Ensembl"/>
        </authorList>
    </citation>
    <scope>IDENTIFICATION</scope>
</reference>
<reference evidence="9" key="3">
    <citation type="submission" date="2025-08" db="UniProtKB">
        <authorList>
            <consortium name="Ensembl"/>
        </authorList>
    </citation>
    <scope>IDENTIFICATION</scope>
</reference>
<dbReference type="Pfam" id="PF00822">
    <property type="entry name" value="PMP22_Claudin"/>
    <property type="match status" value="1"/>
</dbReference>
<dbReference type="GO" id="GO:0005923">
    <property type="term" value="C:bicellular tight junction"/>
    <property type="evidence" value="ECO:0007669"/>
    <property type="project" value="UniProtKB-SubCell"/>
</dbReference>
<dbReference type="InParanoid" id="A0A6Q2X2E2"/>
<evidence type="ECO:0000256" key="1">
    <source>
        <dbReference type="ARBA" id="ARBA00008295"/>
    </source>
</evidence>
<dbReference type="PROSITE" id="PS01346">
    <property type="entry name" value="CLAUDIN"/>
    <property type="match status" value="1"/>
</dbReference>
<comment type="function">
    <text evidence="8">Claudins function as major constituents of the tight junction complexes that regulate the permeability of epithelia.</text>
</comment>
<keyword evidence="7 8" id="KW-0472">Membrane</keyword>
<evidence type="ECO:0000256" key="7">
    <source>
        <dbReference type="ARBA" id="ARBA00023136"/>
    </source>
</evidence>
<comment type="subcellular location">
    <subcellularLocation>
        <location evidence="8">Cell junction</location>
        <location evidence="8">Tight junction</location>
    </subcellularLocation>
    <subcellularLocation>
        <location evidence="8">Cell membrane</location>
        <topology evidence="8">Multi-pass membrane protein</topology>
    </subcellularLocation>
</comment>
<dbReference type="InterPro" id="IPR004031">
    <property type="entry name" value="PMP22/EMP/MP20/Claudin"/>
</dbReference>
<evidence type="ECO:0000256" key="6">
    <source>
        <dbReference type="ARBA" id="ARBA00022989"/>
    </source>
</evidence>